<evidence type="ECO:0000256" key="5">
    <source>
        <dbReference type="ARBA" id="ARBA00022676"/>
    </source>
</evidence>
<sequence length="668" mass="75685">MPQSHFRRVPGNIVILLAFILLTIFFFRPHQQFPKFDAGSLKSYLNGTHPIQKLQALASDLTPECEAVIQSIIMTETQTEYTTAIETQTQTQTCPLLPTPTPSLETPIVHPPPISSEDLTPEQLSIARLRTLGITLIIKTGAQEVSHLSIAIGTTLRYLDPSDLLIFSDLQSSLGPFLIHDALRNVDQALKEIDPDFAIYRDIRRYQRTGQDISELKEERAKGDGRAGWKLDKYKFIHMVEQTFEMRPGSKWYVFVETDSYVMWSNLASWLAKLDSSKPLYLGAPVMLGGQAFAHGGSGYVLSNAAMNKLLGEDQPQGLAGSWDKRMKQHCCGDLALAIALKEKGVDVQGAGPMVHGEKPATFSYGPGESWCQPVVTMHHVLPHEVSAIWRFERRREVLEPLANETIFSDLYFHFVEPLLVDVRENWDNMAHGTTYSVEEREKQEIKWTEEDKEKEDEAEKQKPKEGEKEKAEADKKIKLLEEEKLKNEKLKDEKDRSEKQKNDKTKDEMPKKEKTPEDKLKEEKAKEEKIKAKAKMAKESEAAITKEEKARAAEEAKNDKPKEDHQSITKRTPSNHPPQTPLEAAAHLSFEDCGRACSADPKCFQYVHGNRACRVGHSFRLGKYAPPGKGDGIEWRSGWNLTRIRAWTGDKQNACTETKWPDWVVRG</sequence>
<name>A0A1E1KT26_9HELO</name>
<dbReference type="InterPro" id="IPR026050">
    <property type="entry name" value="C1GALT1/C1GALT1_chp1"/>
</dbReference>
<feature type="region of interest" description="Disordered" evidence="12">
    <location>
        <begin position="438"/>
        <end position="476"/>
    </location>
</feature>
<dbReference type="EMBL" id="FJUW01000021">
    <property type="protein sequence ID" value="CZT01144.1"/>
    <property type="molecule type" value="Genomic_DNA"/>
</dbReference>
<evidence type="ECO:0000256" key="1">
    <source>
        <dbReference type="ARBA" id="ARBA00004606"/>
    </source>
</evidence>
<feature type="region of interest" description="Disordered" evidence="12">
    <location>
        <begin position="489"/>
        <end position="582"/>
    </location>
</feature>
<accession>A0A1E1KT26</accession>
<dbReference type="GO" id="GO:0016020">
    <property type="term" value="C:membrane"/>
    <property type="evidence" value="ECO:0007669"/>
    <property type="project" value="UniProtKB-SubCell"/>
</dbReference>
<keyword evidence="10 13" id="KW-1133">Transmembrane helix</keyword>
<evidence type="ECO:0000256" key="2">
    <source>
        <dbReference type="ARBA" id="ARBA00004922"/>
    </source>
</evidence>
<dbReference type="GO" id="GO:0016263">
    <property type="term" value="F:glycoprotein-N-acetylgalactosamine 3-beta-galactosyltransferase activity"/>
    <property type="evidence" value="ECO:0007669"/>
    <property type="project" value="UniProtKB-EC"/>
</dbReference>
<organism evidence="15 16">
    <name type="scientific">Rhynchosporium graminicola</name>
    <dbReference type="NCBI Taxonomy" id="2792576"/>
    <lineage>
        <taxon>Eukaryota</taxon>
        <taxon>Fungi</taxon>
        <taxon>Dikarya</taxon>
        <taxon>Ascomycota</taxon>
        <taxon>Pezizomycotina</taxon>
        <taxon>Leotiomycetes</taxon>
        <taxon>Helotiales</taxon>
        <taxon>Ploettnerulaceae</taxon>
        <taxon>Rhynchosporium</taxon>
    </lineage>
</organism>
<dbReference type="Proteomes" id="UP000178129">
    <property type="component" value="Unassembled WGS sequence"/>
</dbReference>
<keyword evidence="8" id="KW-0547">Nucleotide-binding</keyword>
<gene>
    <name evidence="15" type="ORF">RCO7_02760</name>
</gene>
<dbReference type="GO" id="GO:0000166">
    <property type="term" value="F:nucleotide binding"/>
    <property type="evidence" value="ECO:0007669"/>
    <property type="project" value="UniProtKB-KW"/>
</dbReference>
<evidence type="ECO:0000256" key="9">
    <source>
        <dbReference type="ARBA" id="ARBA00022968"/>
    </source>
</evidence>
<dbReference type="PANTHER" id="PTHR23033:SF40">
    <property type="entry name" value="APPLE DOMAIN-CONTAINING PROTEIN"/>
    <property type="match status" value="1"/>
</dbReference>
<dbReference type="Pfam" id="PF02434">
    <property type="entry name" value="Fringe"/>
    <property type="match status" value="1"/>
</dbReference>
<keyword evidence="5" id="KW-0328">Glycosyltransferase</keyword>
<dbReference type="Gene3D" id="3.90.550.50">
    <property type="match status" value="1"/>
</dbReference>
<keyword evidence="11 13" id="KW-0472">Membrane</keyword>
<evidence type="ECO:0000256" key="12">
    <source>
        <dbReference type="SAM" id="MobiDB-lite"/>
    </source>
</evidence>
<reference evidence="16" key="1">
    <citation type="submission" date="2016-03" db="EMBL/GenBank/DDBJ databases">
        <authorList>
            <person name="Ploux O."/>
        </authorList>
    </citation>
    <scope>NUCLEOTIDE SEQUENCE [LARGE SCALE GENOMIC DNA]</scope>
    <source>
        <strain evidence="16">UK7</strain>
    </source>
</reference>
<evidence type="ECO:0000256" key="13">
    <source>
        <dbReference type="SAM" id="Phobius"/>
    </source>
</evidence>
<dbReference type="AlphaFoldDB" id="A0A1E1KT26"/>
<keyword evidence="6" id="KW-0808">Transferase</keyword>
<comment type="subcellular location">
    <subcellularLocation>
        <location evidence="1">Membrane</location>
        <topology evidence="1">Single-pass type II membrane protein</topology>
    </subcellularLocation>
</comment>
<evidence type="ECO:0000256" key="6">
    <source>
        <dbReference type="ARBA" id="ARBA00022679"/>
    </source>
</evidence>
<feature type="domain" description="Fringe-like glycosyltransferase" evidence="14">
    <location>
        <begin position="238"/>
        <end position="310"/>
    </location>
</feature>
<dbReference type="EC" id="2.4.1.122" evidence="4"/>
<evidence type="ECO:0000256" key="10">
    <source>
        <dbReference type="ARBA" id="ARBA00022989"/>
    </source>
</evidence>
<proteinExistence type="inferred from homology"/>
<evidence type="ECO:0000313" key="15">
    <source>
        <dbReference type="EMBL" id="CZT01144.1"/>
    </source>
</evidence>
<dbReference type="STRING" id="914237.A0A1E1KT26"/>
<keyword evidence="16" id="KW-1185">Reference proteome</keyword>
<dbReference type="InParanoid" id="A0A1E1KT26"/>
<comment type="caution">
    <text evidence="15">The sequence shown here is derived from an EMBL/GenBank/DDBJ whole genome shotgun (WGS) entry which is preliminary data.</text>
</comment>
<evidence type="ECO:0000313" key="16">
    <source>
        <dbReference type="Proteomes" id="UP000178129"/>
    </source>
</evidence>
<protein>
    <recommendedName>
        <fullName evidence="4">N-acetylgalactosaminide beta-1,3-galactosyltransferase</fullName>
        <ecNumber evidence="4">2.4.1.122</ecNumber>
    </recommendedName>
</protein>
<feature type="transmembrane region" description="Helical" evidence="13">
    <location>
        <begin position="9"/>
        <end position="27"/>
    </location>
</feature>
<keyword evidence="7 13" id="KW-0812">Transmembrane</keyword>
<comment type="similarity">
    <text evidence="3">Belongs to the glycosyltransferase 31 family. Beta3-Gal-T subfamily.</text>
</comment>
<feature type="compositionally biased region" description="Basic and acidic residues" evidence="12">
    <location>
        <begin position="489"/>
        <end position="568"/>
    </location>
</feature>
<evidence type="ECO:0000256" key="4">
    <source>
        <dbReference type="ARBA" id="ARBA00012557"/>
    </source>
</evidence>
<keyword evidence="9" id="KW-0735">Signal-anchor</keyword>
<dbReference type="InterPro" id="IPR003378">
    <property type="entry name" value="Fringe-like_glycosylTrfase"/>
</dbReference>
<dbReference type="PANTHER" id="PTHR23033">
    <property type="entry name" value="BETA1,3-GALACTOSYLTRANSFERASE"/>
    <property type="match status" value="1"/>
</dbReference>
<evidence type="ECO:0000256" key="7">
    <source>
        <dbReference type="ARBA" id="ARBA00022692"/>
    </source>
</evidence>
<evidence type="ECO:0000256" key="3">
    <source>
        <dbReference type="ARBA" id="ARBA00006462"/>
    </source>
</evidence>
<evidence type="ECO:0000256" key="11">
    <source>
        <dbReference type="ARBA" id="ARBA00023136"/>
    </source>
</evidence>
<comment type="pathway">
    <text evidence="2">Protein modification; protein glycosylation.</text>
</comment>
<evidence type="ECO:0000259" key="14">
    <source>
        <dbReference type="Pfam" id="PF02434"/>
    </source>
</evidence>
<evidence type="ECO:0000256" key="8">
    <source>
        <dbReference type="ARBA" id="ARBA00022741"/>
    </source>
</evidence>